<dbReference type="EMBL" id="CP010429">
    <property type="protein sequence ID" value="AKD55956.1"/>
    <property type="molecule type" value="Genomic_DNA"/>
</dbReference>
<dbReference type="PATRIC" id="fig|1379870.5.peg.3186"/>
<dbReference type="Proteomes" id="UP000033054">
    <property type="component" value="Chromosome"/>
</dbReference>
<reference evidence="2 3" key="1">
    <citation type="journal article" date="2014" name="Curr. Microbiol.">
        <title>Spirosoma radiotolerans sp. nov., a gamma-radiation-resistant bacterium isolated from gamma ray-irradiated soil.</title>
        <authorList>
            <person name="Lee J.J."/>
            <person name="Srinivasan S."/>
            <person name="Lim S."/>
            <person name="Joe M."/>
            <person name="Im S."/>
            <person name="Bae S.I."/>
            <person name="Park K.R."/>
            <person name="Han J.H."/>
            <person name="Park S.H."/>
            <person name="Joo B.M."/>
            <person name="Park S.J."/>
            <person name="Kim M.K."/>
        </authorList>
    </citation>
    <scope>NUCLEOTIDE SEQUENCE [LARGE SCALE GENOMIC DNA]</scope>
    <source>
        <strain evidence="2 3">DG5A</strain>
    </source>
</reference>
<dbReference type="RefSeq" id="WP_046574626.1">
    <property type="nucleotide sequence ID" value="NZ_CP010429.1"/>
</dbReference>
<dbReference type="InterPro" id="IPR032710">
    <property type="entry name" value="NTF2-like_dom_sf"/>
</dbReference>
<evidence type="ECO:0000313" key="3">
    <source>
        <dbReference type="Proteomes" id="UP000033054"/>
    </source>
</evidence>
<dbReference type="Pfam" id="PF12680">
    <property type="entry name" value="SnoaL_2"/>
    <property type="match status" value="1"/>
</dbReference>
<gene>
    <name evidence="2" type="ORF">SD10_14650</name>
</gene>
<dbReference type="HOGENOM" id="CLU_133108_0_0_10"/>
<keyword evidence="3" id="KW-1185">Reference proteome</keyword>
<sequence length="118" mass="13735">MTQQQATQFADEWIRAFNAHDLDAILSHYTDELEFYSPFIPLLKFNESGRITSKRDLARYFQLGLTTYPDLHFTLHTVFVGIDTLVIYYTSVNNRLASEVFQLDEMGKARKVFCHYAG</sequence>
<dbReference type="AlphaFoldDB" id="A0A0E3V831"/>
<evidence type="ECO:0000259" key="1">
    <source>
        <dbReference type="Pfam" id="PF12680"/>
    </source>
</evidence>
<dbReference type="InterPro" id="IPR037401">
    <property type="entry name" value="SnoaL-like"/>
</dbReference>
<dbReference type="KEGG" id="srd:SD10_14650"/>
<name>A0A0E3V831_9BACT</name>
<evidence type="ECO:0000313" key="2">
    <source>
        <dbReference type="EMBL" id="AKD55956.1"/>
    </source>
</evidence>
<accession>A0A0E3V831</accession>
<dbReference type="SUPFAM" id="SSF54427">
    <property type="entry name" value="NTF2-like"/>
    <property type="match status" value="1"/>
</dbReference>
<dbReference type="Gene3D" id="3.10.450.50">
    <property type="match status" value="1"/>
</dbReference>
<dbReference type="OrthoDB" id="333383at2"/>
<organism evidence="2 3">
    <name type="scientific">Spirosoma radiotolerans</name>
    <dbReference type="NCBI Taxonomy" id="1379870"/>
    <lineage>
        <taxon>Bacteria</taxon>
        <taxon>Pseudomonadati</taxon>
        <taxon>Bacteroidota</taxon>
        <taxon>Cytophagia</taxon>
        <taxon>Cytophagales</taxon>
        <taxon>Cytophagaceae</taxon>
        <taxon>Spirosoma</taxon>
    </lineage>
</organism>
<dbReference type="STRING" id="1379870.SD10_14650"/>
<feature type="domain" description="SnoaL-like" evidence="1">
    <location>
        <begin position="11"/>
        <end position="91"/>
    </location>
</feature>
<proteinExistence type="predicted"/>
<protein>
    <submittedName>
        <fullName evidence="2">CbbQ/NirQ/NorQ/GpvN family protein</fullName>
    </submittedName>
</protein>